<dbReference type="Pfam" id="PF01285">
    <property type="entry name" value="TEA"/>
    <property type="match status" value="1"/>
</dbReference>
<keyword evidence="4" id="KW-0804">Transcription</keyword>
<dbReference type="PANTHER" id="PTHR11834">
    <property type="entry name" value="TRANSCRIPTIONAL ENHANCER FACTOR TEF RELATED"/>
    <property type="match status" value="1"/>
</dbReference>
<reference evidence="9 10" key="1">
    <citation type="submission" date="2023-08" db="EMBL/GenBank/DDBJ databases">
        <title>Black Yeasts Isolated from many extreme environments.</title>
        <authorList>
            <person name="Coleine C."/>
            <person name="Stajich J.E."/>
            <person name="Selbmann L."/>
        </authorList>
    </citation>
    <scope>NUCLEOTIDE SEQUENCE [LARGE SCALE GENOMIC DNA]</scope>
    <source>
        <strain evidence="9 10">CCFEE 5792</strain>
    </source>
</reference>
<dbReference type="InterPro" id="IPR000818">
    <property type="entry name" value="TEA/ATTS_dom"/>
</dbReference>
<evidence type="ECO:0000313" key="10">
    <source>
        <dbReference type="Proteomes" id="UP001358417"/>
    </source>
</evidence>
<feature type="compositionally biased region" description="Polar residues" evidence="7">
    <location>
        <begin position="35"/>
        <end position="49"/>
    </location>
</feature>
<dbReference type="PROSITE" id="PS51088">
    <property type="entry name" value="TEA_2"/>
    <property type="match status" value="1"/>
</dbReference>
<dbReference type="AlphaFoldDB" id="A0AAV9N449"/>
<feature type="domain" description="TEA" evidence="8">
    <location>
        <begin position="128"/>
        <end position="202"/>
    </location>
</feature>
<feature type="compositionally biased region" description="Polar residues" evidence="7">
    <location>
        <begin position="717"/>
        <end position="729"/>
    </location>
</feature>
<evidence type="ECO:0000256" key="6">
    <source>
        <dbReference type="PROSITE-ProRule" id="PRU00505"/>
    </source>
</evidence>
<dbReference type="Gene3D" id="6.10.20.40">
    <property type="entry name" value="TEA/ATTS domain"/>
    <property type="match status" value="1"/>
</dbReference>
<evidence type="ECO:0000313" key="9">
    <source>
        <dbReference type="EMBL" id="KAK5047583.1"/>
    </source>
</evidence>
<comment type="subcellular location">
    <subcellularLocation>
        <location evidence="1">Nucleus</location>
    </subcellularLocation>
</comment>
<gene>
    <name evidence="9" type="ORF">LTR84_006680</name>
</gene>
<organism evidence="9 10">
    <name type="scientific">Exophiala bonariae</name>
    <dbReference type="NCBI Taxonomy" id="1690606"/>
    <lineage>
        <taxon>Eukaryota</taxon>
        <taxon>Fungi</taxon>
        <taxon>Dikarya</taxon>
        <taxon>Ascomycota</taxon>
        <taxon>Pezizomycotina</taxon>
        <taxon>Eurotiomycetes</taxon>
        <taxon>Chaetothyriomycetidae</taxon>
        <taxon>Chaetothyriales</taxon>
        <taxon>Herpotrichiellaceae</taxon>
        <taxon>Exophiala</taxon>
    </lineage>
</organism>
<comment type="similarity">
    <text evidence="2">Belongs to the TEC1 family.</text>
</comment>
<proteinExistence type="inferred from homology"/>
<feature type="region of interest" description="Disordered" evidence="7">
    <location>
        <begin position="35"/>
        <end position="80"/>
    </location>
</feature>
<comment type="caution">
    <text evidence="9">The sequence shown here is derived from an EMBL/GenBank/DDBJ whole genome shotgun (WGS) entry which is preliminary data.</text>
</comment>
<keyword evidence="10" id="KW-1185">Reference proteome</keyword>
<evidence type="ECO:0000256" key="7">
    <source>
        <dbReference type="SAM" id="MobiDB-lite"/>
    </source>
</evidence>
<dbReference type="GO" id="GO:0000981">
    <property type="term" value="F:DNA-binding transcription factor activity, RNA polymerase II-specific"/>
    <property type="evidence" value="ECO:0007669"/>
    <property type="project" value="TreeGrafter"/>
</dbReference>
<dbReference type="InterPro" id="IPR038096">
    <property type="entry name" value="TEA/ATTS_sf"/>
</dbReference>
<evidence type="ECO:0000256" key="5">
    <source>
        <dbReference type="ARBA" id="ARBA00023242"/>
    </source>
</evidence>
<accession>A0AAV9N449</accession>
<dbReference type="SMART" id="SM00426">
    <property type="entry name" value="TEA"/>
    <property type="match status" value="1"/>
</dbReference>
<dbReference type="RefSeq" id="XP_064703127.1">
    <property type="nucleotide sequence ID" value="XM_064850240.1"/>
</dbReference>
<feature type="region of interest" description="Disordered" evidence="7">
    <location>
        <begin position="779"/>
        <end position="808"/>
    </location>
</feature>
<keyword evidence="5" id="KW-0539">Nucleus</keyword>
<sequence>MDILHTVGSLPEGVGLHVPTAFPLAESSGNLQSLATASRNRQTKRQSPTIERREGIENQAPCSKQESQFPIPERTLGSNDSSNLAIKGERIIEHPVPCRPTALYDPKRPFLHNPKYLEYMGRQRQEFGKDGKPVWSDEIETAFQDALVAIPWMGKKKYSQRTTLFGRNMLIAEYILQATGEVRERKQVSSHIQVLDRFLKGIPEWDLLIKPTRLSGEVGSSDGRKYYHNSIEHLVKQQKATRHRGRRYLLQRHRFNSTDQDSGWEPDSNDSMLDSMLDLFSLQHMKFEMWVSPPGDPEHAIHKYTKLQTATESRISMPLENIIDWRLSFPHLQNNMKEWSGPAPGEIVILDVSFQLMDNFPPPHSKLGIGFELEFGSEDKALLNSATQELKYCHWHSVTFVYQNGEQIREPMAEQCIVSKHGQVRPIFQSRWWASTFTSLTETKRLAEDSKDPAAIEAANERVGEFFQSLTIMQEIWATPPGETGNPLPKLMAILLWKFSEAPAGFLGSTLWQKLIAPPERFATNSPLPPEAELGMPPLAMDALIQVDPSNAPFMSENFFFGDPDACRPSHLHHPRIEDDIEIDPEGFLSFKPLDRPDLARADATFDSTAGIESTFDHLHDTTNHYAFGLKVPNGLGRPSHDKDSTSANIFEMPRSALGMPDSSKASYILLDHMAGSPTSSTKAHGPPLARFDRKYHTVLQEQLGMESGPHDDHQLSGGTPKSSDQSPVCKSEVDEAEEIQNAMSFGSNNHEPWNEVDDQDQALRSALLAVSAGDIVESNQLSQNPRSPIQDQLITSQQSQTPHWNSPLTFRPTLQTHHSFHGLEYHSGSHESFIMQDQHLEPSPPELTGLTSGETYLEADTYTTHTRVSTFARHQSKPYVGPYQNPDDSTPHTESQHRSQSQESSFQDDSLTHLQLPGLFSDHASDSQSRDAYLVPHDLTPVFGEAVCADEGYAEVKMQDVEI</sequence>
<evidence type="ECO:0000256" key="4">
    <source>
        <dbReference type="ARBA" id="ARBA00023163"/>
    </source>
</evidence>
<dbReference type="PANTHER" id="PTHR11834:SF0">
    <property type="entry name" value="PROTEIN SCALLOPED"/>
    <property type="match status" value="1"/>
</dbReference>
<dbReference type="GO" id="GO:0005634">
    <property type="term" value="C:nucleus"/>
    <property type="evidence" value="ECO:0007669"/>
    <property type="project" value="UniProtKB-SubCell"/>
</dbReference>
<name>A0AAV9N449_9EURO</name>
<feature type="region of interest" description="Disordered" evidence="7">
    <location>
        <begin position="871"/>
        <end position="910"/>
    </location>
</feature>
<dbReference type="GeneID" id="89974851"/>
<dbReference type="EMBL" id="JAVRRD010000025">
    <property type="protein sequence ID" value="KAK5047583.1"/>
    <property type="molecule type" value="Genomic_DNA"/>
</dbReference>
<feature type="compositionally biased region" description="Low complexity" evidence="7">
    <location>
        <begin position="899"/>
        <end position="910"/>
    </location>
</feature>
<dbReference type="PRINTS" id="PR00065">
    <property type="entry name" value="TEADOMAIN"/>
</dbReference>
<feature type="region of interest" description="Disordered" evidence="7">
    <location>
        <begin position="706"/>
        <end position="729"/>
    </location>
</feature>
<dbReference type="Proteomes" id="UP001358417">
    <property type="component" value="Unassembled WGS sequence"/>
</dbReference>
<dbReference type="GO" id="GO:0000978">
    <property type="term" value="F:RNA polymerase II cis-regulatory region sequence-specific DNA binding"/>
    <property type="evidence" value="ECO:0007669"/>
    <property type="project" value="TreeGrafter"/>
</dbReference>
<protein>
    <recommendedName>
        <fullName evidence="8">TEA domain-containing protein</fullName>
    </recommendedName>
</protein>
<dbReference type="GO" id="GO:0005667">
    <property type="term" value="C:transcription regulator complex"/>
    <property type="evidence" value="ECO:0007669"/>
    <property type="project" value="TreeGrafter"/>
</dbReference>
<evidence type="ECO:0000259" key="8">
    <source>
        <dbReference type="PROSITE" id="PS51088"/>
    </source>
</evidence>
<evidence type="ECO:0000256" key="1">
    <source>
        <dbReference type="ARBA" id="ARBA00004123"/>
    </source>
</evidence>
<dbReference type="InterPro" id="IPR050937">
    <property type="entry name" value="TEC1_TEAD_TF"/>
</dbReference>
<keyword evidence="3" id="KW-0805">Transcription regulation</keyword>
<feature type="DNA-binding region" description="TEA" evidence="6">
    <location>
        <begin position="128"/>
        <end position="202"/>
    </location>
</feature>
<evidence type="ECO:0000256" key="3">
    <source>
        <dbReference type="ARBA" id="ARBA00023015"/>
    </source>
</evidence>
<evidence type="ECO:0000256" key="2">
    <source>
        <dbReference type="ARBA" id="ARBA00008421"/>
    </source>
</evidence>